<dbReference type="InterPro" id="IPR004304">
    <property type="entry name" value="FmdA_AmdA"/>
</dbReference>
<proteinExistence type="predicted"/>
<dbReference type="GO" id="GO:0016811">
    <property type="term" value="F:hydrolase activity, acting on carbon-nitrogen (but not peptide) bonds, in linear amides"/>
    <property type="evidence" value="ECO:0007669"/>
    <property type="project" value="InterPro"/>
</dbReference>
<organism evidence="1 2">
    <name type="scientific">Planococcus halotolerans</name>
    <dbReference type="NCBI Taxonomy" id="2233542"/>
    <lineage>
        <taxon>Bacteria</taxon>
        <taxon>Bacillati</taxon>
        <taxon>Bacillota</taxon>
        <taxon>Bacilli</taxon>
        <taxon>Bacillales</taxon>
        <taxon>Caryophanaceae</taxon>
        <taxon>Planococcus</taxon>
    </lineage>
</organism>
<dbReference type="Gene3D" id="3.10.28.20">
    <property type="entry name" value="Acetamidase/Formamidase-like domains"/>
    <property type="match status" value="1"/>
</dbReference>
<dbReference type="Proteomes" id="UP000251002">
    <property type="component" value="Unassembled WGS sequence"/>
</dbReference>
<gene>
    <name evidence="1" type="ORF">DP120_01540</name>
</gene>
<reference evidence="1 2" key="1">
    <citation type="submission" date="2018-06" db="EMBL/GenBank/DDBJ databases">
        <title>The draft genome sequences of strains SCU63 and S1.</title>
        <authorList>
            <person name="Gan L."/>
        </authorList>
    </citation>
    <scope>NUCLEOTIDE SEQUENCE [LARGE SCALE GENOMIC DNA]</scope>
    <source>
        <strain evidence="1 2">SCU63</strain>
    </source>
</reference>
<protein>
    <submittedName>
        <fullName evidence="1">Acetamidase</fullName>
    </submittedName>
</protein>
<comment type="caution">
    <text evidence="1">The sequence shown here is derived from an EMBL/GenBank/DDBJ whole genome shotgun (WGS) entry which is preliminary data.</text>
</comment>
<dbReference type="PANTHER" id="PTHR31891:SF1">
    <property type="entry name" value="FORMAMIDASE C869.04-RELATED"/>
    <property type="match status" value="1"/>
</dbReference>
<dbReference type="AlphaFoldDB" id="A0A365L6X5"/>
<name>A0A365L6X5_9BACL</name>
<dbReference type="Pfam" id="PF03069">
    <property type="entry name" value="FmdA_AmdA"/>
    <property type="match status" value="2"/>
</dbReference>
<dbReference type="Gene3D" id="2.40.10.120">
    <property type="match status" value="1"/>
</dbReference>
<evidence type="ECO:0000313" key="2">
    <source>
        <dbReference type="Proteomes" id="UP000251002"/>
    </source>
</evidence>
<dbReference type="RefSeq" id="WP_112221423.1">
    <property type="nucleotide sequence ID" value="NZ_CP047673.1"/>
</dbReference>
<dbReference type="EMBL" id="QLZR01000001">
    <property type="protein sequence ID" value="RAZ80997.1"/>
    <property type="molecule type" value="Genomic_DNA"/>
</dbReference>
<keyword evidence="2" id="KW-1185">Reference proteome</keyword>
<dbReference type="PANTHER" id="PTHR31891">
    <property type="entry name" value="FORMAMIDASE C869.04-RELATED"/>
    <property type="match status" value="1"/>
</dbReference>
<dbReference type="Gene3D" id="2.60.120.580">
    <property type="entry name" value="Acetamidase/Formamidase-like domains"/>
    <property type="match status" value="1"/>
</dbReference>
<evidence type="ECO:0000313" key="1">
    <source>
        <dbReference type="EMBL" id="RAZ80997.1"/>
    </source>
</evidence>
<dbReference type="SUPFAM" id="SSF141130">
    <property type="entry name" value="Acetamidase/Formamidase-like"/>
    <property type="match status" value="1"/>
</dbReference>
<sequence length="302" mass="32349">MHKLSNDDVIYSFSRKNPPVLRVNSGDTVSIDTYDCFTNQIQSADQEVEAIDWNRINPATGPVYVEGAVAGDLLKVTIDELEIGNQGVMVTGPDLGVIGHRMEAMESKIIPIENGKAIFNEKLHLPLNPMIGVIGVAPEGEPVSCGTPGAHGGNMDTKHITQGATLYFPVFAEGALFALGDFHAAMGDGEVSVSGIEVPGRATVTLEVVKGFHSKFPVLINSEGVSLLVSAMTLDEAVKVATEEMIDLLLPYTDLSVSEMTMLMSAAGEAQISQVVDPLVTARFFVPQHILDSLEIKLFNQV</sequence>
<accession>A0A365L6X5</accession>